<dbReference type="InterPro" id="IPR009492">
    <property type="entry name" value="TniQ"/>
</dbReference>
<name>A0A2N9JG13_9ACTN</name>
<gene>
    <name evidence="2" type="ORF">MPLG2_1667</name>
</gene>
<organism evidence="2 3">
    <name type="scientific">Micropruina glycogenica</name>
    <dbReference type="NCBI Taxonomy" id="75385"/>
    <lineage>
        <taxon>Bacteria</taxon>
        <taxon>Bacillati</taxon>
        <taxon>Actinomycetota</taxon>
        <taxon>Actinomycetes</taxon>
        <taxon>Propionibacteriales</taxon>
        <taxon>Nocardioidaceae</taxon>
        <taxon>Micropruina</taxon>
    </lineage>
</organism>
<dbReference type="KEGG" id="mgg:MPLG2_1667"/>
<sequence length="543" mass="60904">MLSWMRRLAVRYDVPVRDLLRGAGTRRRISSSRTIATRLRNQPGLVARLGLTAEQTKPFIKVQPLTAATTNYSATFGHSLPSQPQFRYCPYCLAEADPWWPDHWHSPLSWICPTHHIYLLNACPACGQPPHGQFAWIGHVIELHRCPSRRPTTPRAGHQRSHEWCNADLTTAPTTTAAPAGVAGQQLLHDWANDPPTAPVTVAGLDVTHRIAFQALVELIDAGTPGVDLLDLADDPAEMGPALADAAHVLSAADLSSAADRATMLTYDGPHAPVRPTSRLTNHRYSPLLAAIQLAGIRDHLPTADQMMFRTVHHAPRYPATHLHDPQQIRQLRLPEHNPRLPEPTPAWIPQTIWPLCVPEPLLGCTNHALRDSLLAMALVKIGNHEQWMKICQHLRLPATHPNRIGTYLRYAQARGTWPAIHTALDSLITRLQHHPPPIDYQQRRMTGRNINLLTEAVQVGRRQHPTDTGLRTLTRQFWERFTAGDIAYGPEALRLDPDTPSYADYRRLNPLRHADLFHSAHQYLLAIHMAEGPLIWTPEQSR</sequence>
<feature type="domain" description="TniQ" evidence="1">
    <location>
        <begin position="3"/>
        <end position="119"/>
    </location>
</feature>
<accession>A0A2N9JG13</accession>
<dbReference type="Pfam" id="PF06527">
    <property type="entry name" value="TniQ"/>
    <property type="match status" value="1"/>
</dbReference>
<evidence type="ECO:0000259" key="1">
    <source>
        <dbReference type="Pfam" id="PF06527"/>
    </source>
</evidence>
<reference evidence="2 3" key="1">
    <citation type="submission" date="2018-02" db="EMBL/GenBank/DDBJ databases">
        <authorList>
            <person name="Cohen D.B."/>
            <person name="Kent A.D."/>
        </authorList>
    </citation>
    <scope>NUCLEOTIDE SEQUENCE [LARGE SCALE GENOMIC DNA]</scope>
    <source>
        <strain evidence="2">1</strain>
    </source>
</reference>
<keyword evidence="3" id="KW-1185">Reference proteome</keyword>
<evidence type="ECO:0000313" key="2">
    <source>
        <dbReference type="EMBL" id="SPD86703.1"/>
    </source>
</evidence>
<protein>
    <recommendedName>
        <fullName evidence="1">TniQ domain-containing protein</fullName>
    </recommendedName>
</protein>
<proteinExistence type="predicted"/>
<evidence type="ECO:0000313" key="3">
    <source>
        <dbReference type="Proteomes" id="UP000238164"/>
    </source>
</evidence>
<dbReference type="Proteomes" id="UP000238164">
    <property type="component" value="Chromosome 1"/>
</dbReference>
<dbReference type="OrthoDB" id="3874088at2"/>
<dbReference type="AlphaFoldDB" id="A0A2N9JG13"/>
<dbReference type="EMBL" id="LT985188">
    <property type="protein sequence ID" value="SPD86703.1"/>
    <property type="molecule type" value="Genomic_DNA"/>
</dbReference>